<feature type="compositionally biased region" description="Polar residues" evidence="1">
    <location>
        <begin position="1"/>
        <end position="11"/>
    </location>
</feature>
<comment type="caution">
    <text evidence="2">The sequence shown here is derived from an EMBL/GenBank/DDBJ whole genome shotgun (WGS) entry which is preliminary data.</text>
</comment>
<keyword evidence="3" id="KW-1185">Reference proteome</keyword>
<dbReference type="AlphaFoldDB" id="A0A8H4Q5B2"/>
<evidence type="ECO:0000313" key="2">
    <source>
        <dbReference type="EMBL" id="KAF4585967.1"/>
    </source>
</evidence>
<evidence type="ECO:0000256" key="1">
    <source>
        <dbReference type="SAM" id="MobiDB-lite"/>
    </source>
</evidence>
<evidence type="ECO:0000313" key="3">
    <source>
        <dbReference type="Proteomes" id="UP000562929"/>
    </source>
</evidence>
<organism evidence="2 3">
    <name type="scientific">Ophiocordyceps camponoti-floridani</name>
    <dbReference type="NCBI Taxonomy" id="2030778"/>
    <lineage>
        <taxon>Eukaryota</taxon>
        <taxon>Fungi</taxon>
        <taxon>Dikarya</taxon>
        <taxon>Ascomycota</taxon>
        <taxon>Pezizomycotina</taxon>
        <taxon>Sordariomycetes</taxon>
        <taxon>Hypocreomycetidae</taxon>
        <taxon>Hypocreales</taxon>
        <taxon>Ophiocordycipitaceae</taxon>
        <taxon>Ophiocordyceps</taxon>
    </lineage>
</organism>
<accession>A0A8H4Q5B2</accession>
<feature type="region of interest" description="Disordered" evidence="1">
    <location>
        <begin position="1"/>
        <end position="39"/>
    </location>
</feature>
<feature type="compositionally biased region" description="Low complexity" evidence="1">
    <location>
        <begin position="12"/>
        <end position="30"/>
    </location>
</feature>
<dbReference type="EMBL" id="JAACLJ010000005">
    <property type="protein sequence ID" value="KAF4585967.1"/>
    <property type="molecule type" value="Genomic_DNA"/>
</dbReference>
<proteinExistence type="predicted"/>
<gene>
    <name evidence="2" type="ORF">GQ602_005272</name>
</gene>
<sequence>MSRPSQWSLEVNGSGASSHSSNPASEPSSSRNGTMNRLGAERVDRWLRDGYAPGAVPSDAQGRSQCRMCYLDSVVAALEERPLRRCLDGRAVSGHCGLWN</sequence>
<name>A0A8H4Q5B2_9HYPO</name>
<protein>
    <submittedName>
        <fullName evidence="2">Uncharacterized protein</fullName>
    </submittedName>
</protein>
<dbReference type="Proteomes" id="UP000562929">
    <property type="component" value="Unassembled WGS sequence"/>
</dbReference>
<dbReference type="OrthoDB" id="4924678at2759"/>
<reference evidence="2 3" key="1">
    <citation type="journal article" date="2020" name="G3 (Bethesda)">
        <title>Genetic Underpinnings of Host Manipulation by Ophiocordyceps as Revealed by Comparative Transcriptomics.</title>
        <authorList>
            <person name="Will I."/>
            <person name="Das B."/>
            <person name="Trinh T."/>
            <person name="Brachmann A."/>
            <person name="Ohm R.A."/>
            <person name="de Bekker C."/>
        </authorList>
    </citation>
    <scope>NUCLEOTIDE SEQUENCE [LARGE SCALE GENOMIC DNA]</scope>
    <source>
        <strain evidence="2 3">EC05</strain>
    </source>
</reference>